<dbReference type="PROSITE" id="PS50089">
    <property type="entry name" value="ZF_RING_2"/>
    <property type="match status" value="1"/>
</dbReference>
<dbReference type="InterPro" id="IPR013083">
    <property type="entry name" value="Znf_RING/FYVE/PHD"/>
</dbReference>
<keyword evidence="2" id="KW-0408">Iron</keyword>
<dbReference type="PANTHER" id="PTHR22765:SF434">
    <property type="entry name" value="GB|AAD18119.1-RELATED"/>
    <property type="match status" value="1"/>
</dbReference>
<keyword evidence="1" id="KW-0479">Metal-binding</keyword>
<evidence type="ECO:0000313" key="6">
    <source>
        <dbReference type="Proteomes" id="UP001345219"/>
    </source>
</evidence>
<dbReference type="Gene3D" id="3.30.40.10">
    <property type="entry name" value="Zinc/RING finger domain, C3HC4 (zinc finger)"/>
    <property type="match status" value="1"/>
</dbReference>
<gene>
    <name evidence="5" type="ORF">SAY87_025822</name>
</gene>
<feature type="domain" description="RING-type" evidence="4">
    <location>
        <begin position="72"/>
        <end position="112"/>
    </location>
</feature>
<dbReference type="InterPro" id="IPR051826">
    <property type="entry name" value="E3_ubiquitin-ligase_domain"/>
</dbReference>
<sequence length="293" mass="33240">MAAALSPDPEDHSTNKPAYCPAFCTLPFDLDEVLSPAFHHPSSHFLDGGSPRSSPDWRSIVMAFPAGTGARCSVCMEGFRVDSGRRIPCGHVYHADCITTWLSLGDSCPLCRLKVSPETKETVRINELYLQDFLHRNGKALSIINDLYDRRLSIRHDHHMLHLGDGYEEEKKVHISRESRPLQTSNDVDIANAQLLRRMLSEKMEDQSCNGAFEVTKVSNLNFIDISADVQQSVTLLKQACLDFGFFYVINHGICQEFLDVVFDQSRRYFTLLLREKDETFEEREASMVYSSP</sequence>
<protein>
    <recommendedName>
        <fullName evidence="4">RING-type domain-containing protein</fullName>
    </recommendedName>
</protein>
<comment type="caution">
    <text evidence="5">The sequence shown here is derived from an EMBL/GenBank/DDBJ whole genome shotgun (WGS) entry which is preliminary data.</text>
</comment>
<dbReference type="InterPro" id="IPR001841">
    <property type="entry name" value="Znf_RING"/>
</dbReference>
<name>A0AAN7JK97_9MYRT</name>
<evidence type="ECO:0000256" key="3">
    <source>
        <dbReference type="PROSITE-ProRule" id="PRU00175"/>
    </source>
</evidence>
<dbReference type="Pfam" id="PF13639">
    <property type="entry name" value="zf-RING_2"/>
    <property type="match status" value="1"/>
</dbReference>
<dbReference type="InterPro" id="IPR026992">
    <property type="entry name" value="DIOX_N"/>
</dbReference>
<dbReference type="EMBL" id="JAXIOK010000020">
    <property type="protein sequence ID" value="KAK4746785.1"/>
    <property type="molecule type" value="Genomic_DNA"/>
</dbReference>
<keyword evidence="6" id="KW-1185">Reference proteome</keyword>
<evidence type="ECO:0000256" key="2">
    <source>
        <dbReference type="ARBA" id="ARBA00023004"/>
    </source>
</evidence>
<organism evidence="5 6">
    <name type="scientific">Trapa incisa</name>
    <dbReference type="NCBI Taxonomy" id="236973"/>
    <lineage>
        <taxon>Eukaryota</taxon>
        <taxon>Viridiplantae</taxon>
        <taxon>Streptophyta</taxon>
        <taxon>Embryophyta</taxon>
        <taxon>Tracheophyta</taxon>
        <taxon>Spermatophyta</taxon>
        <taxon>Magnoliopsida</taxon>
        <taxon>eudicotyledons</taxon>
        <taxon>Gunneridae</taxon>
        <taxon>Pentapetalae</taxon>
        <taxon>rosids</taxon>
        <taxon>malvids</taxon>
        <taxon>Myrtales</taxon>
        <taxon>Lythraceae</taxon>
        <taxon>Trapa</taxon>
    </lineage>
</organism>
<dbReference type="PANTHER" id="PTHR22765">
    <property type="entry name" value="RING FINGER AND PROTEASE ASSOCIATED DOMAIN-CONTAINING"/>
    <property type="match status" value="1"/>
</dbReference>
<keyword evidence="3" id="KW-0862">Zinc</keyword>
<dbReference type="GO" id="GO:0061630">
    <property type="term" value="F:ubiquitin protein ligase activity"/>
    <property type="evidence" value="ECO:0007669"/>
    <property type="project" value="TreeGrafter"/>
</dbReference>
<dbReference type="SMART" id="SM00184">
    <property type="entry name" value="RING"/>
    <property type="match status" value="1"/>
</dbReference>
<dbReference type="InterPro" id="IPR027443">
    <property type="entry name" value="IPNS-like_sf"/>
</dbReference>
<dbReference type="Gene3D" id="2.60.120.330">
    <property type="entry name" value="B-lactam Antibiotic, Isopenicillin N Synthase, Chain"/>
    <property type="match status" value="1"/>
</dbReference>
<reference evidence="5 6" key="1">
    <citation type="journal article" date="2023" name="Hortic Res">
        <title>Pangenome of water caltrop reveals structural variations and asymmetric subgenome divergence after allopolyploidization.</title>
        <authorList>
            <person name="Zhang X."/>
            <person name="Chen Y."/>
            <person name="Wang L."/>
            <person name="Yuan Y."/>
            <person name="Fang M."/>
            <person name="Shi L."/>
            <person name="Lu R."/>
            <person name="Comes H.P."/>
            <person name="Ma Y."/>
            <person name="Chen Y."/>
            <person name="Huang G."/>
            <person name="Zhou Y."/>
            <person name="Zheng Z."/>
            <person name="Qiu Y."/>
        </authorList>
    </citation>
    <scope>NUCLEOTIDE SEQUENCE [LARGE SCALE GENOMIC DNA]</scope>
    <source>
        <tissue evidence="5">Roots</tissue>
    </source>
</reference>
<dbReference type="GO" id="GO:0008270">
    <property type="term" value="F:zinc ion binding"/>
    <property type="evidence" value="ECO:0007669"/>
    <property type="project" value="UniProtKB-KW"/>
</dbReference>
<evidence type="ECO:0000313" key="5">
    <source>
        <dbReference type="EMBL" id="KAK4746785.1"/>
    </source>
</evidence>
<dbReference type="SUPFAM" id="SSF57850">
    <property type="entry name" value="RING/U-box"/>
    <property type="match status" value="1"/>
</dbReference>
<proteinExistence type="predicted"/>
<accession>A0AAN7JK97</accession>
<dbReference type="GO" id="GO:0006511">
    <property type="term" value="P:ubiquitin-dependent protein catabolic process"/>
    <property type="evidence" value="ECO:0007669"/>
    <property type="project" value="TreeGrafter"/>
</dbReference>
<evidence type="ECO:0000256" key="1">
    <source>
        <dbReference type="ARBA" id="ARBA00022723"/>
    </source>
</evidence>
<dbReference type="Proteomes" id="UP001345219">
    <property type="component" value="Chromosome 20"/>
</dbReference>
<dbReference type="Pfam" id="PF14226">
    <property type="entry name" value="DIOX_N"/>
    <property type="match status" value="1"/>
</dbReference>
<evidence type="ECO:0000259" key="4">
    <source>
        <dbReference type="PROSITE" id="PS50089"/>
    </source>
</evidence>
<dbReference type="AlphaFoldDB" id="A0AAN7JK97"/>
<keyword evidence="3" id="KW-0863">Zinc-finger</keyword>
<dbReference type="SUPFAM" id="SSF51197">
    <property type="entry name" value="Clavaminate synthase-like"/>
    <property type="match status" value="1"/>
</dbReference>